<dbReference type="AlphaFoldDB" id="A0A9W7Y837"/>
<evidence type="ECO:0000256" key="1">
    <source>
        <dbReference type="SAM" id="MobiDB-lite"/>
    </source>
</evidence>
<sequence>MLYPRRLVFVDADETARMHAPTQPACRTDVSADGRASSAATLDPDIPVQGDKTAHVVPREEGEEPEDEDEEGEYDEEGEIADPVAPATGDTGIPASAGLDEIVARLGLETSRSVEQSLATVKETMARFQVELRVEEEEEEARRKARIAKEAAAESAKSAKAAAGSNTTRKRQRSITKGSAPSKARRKLDVASVSASSTQDVKQEVSNDDIPLQALMAMTTPPEGASTAAAAAPVPASIGLAPGGVSDSADADIDALFGGVDGSGLVETAGAEGGDGVSRDQGGIGLGFAPMGDDLGIGMGIGMGMGDGLDAGMGDFASNIFGVTEDDFNFFDSIPAQQIKADATVAAPQAVTVAAAMGSADADSKLDGMFQEAPGMGATTRADQATHSVGDDPFDDDGMFDSFFGGPSASLDGGSAAIKADVSAAEPMPNGGVLAAPSLLHDGSLSVSTSAMPPATQLERPDHAHMISSPPGVASVLSTTETHVGSAEPMLSSAMDVDLATPVSIKATPGHCADILTPTPTPSGAHIAKTPGAHTNAATGMLAETHQEHAPLGVQLPLNGLAPAGVPNSNIGRAAAKAALATPRKSSAHSLSNTTITPKPYSSISTPFDDIGASSRSWLRDGPTPMQVDDSDDPGMRALVPQGIHAMSLIEKSLNPVAWVNRVATRRLQHQARMRQRAASSAAGAGSGISLSARRLQGWLTTYRAKLSYTGDFVPHAARAESAIGASTRAMSPSSQRGAAGGSGVMGQASMPANLQYPPVGEHPRDRIADSRLPSFMSIINSGT</sequence>
<dbReference type="OrthoDB" id="5596318at2759"/>
<feature type="region of interest" description="Disordered" evidence="1">
    <location>
        <begin position="615"/>
        <end position="634"/>
    </location>
</feature>
<organism evidence="2 3">
    <name type="scientific">Coemansia biformis</name>
    <dbReference type="NCBI Taxonomy" id="1286918"/>
    <lineage>
        <taxon>Eukaryota</taxon>
        <taxon>Fungi</taxon>
        <taxon>Fungi incertae sedis</taxon>
        <taxon>Zoopagomycota</taxon>
        <taxon>Kickxellomycotina</taxon>
        <taxon>Kickxellomycetes</taxon>
        <taxon>Kickxellales</taxon>
        <taxon>Kickxellaceae</taxon>
        <taxon>Coemansia</taxon>
    </lineage>
</organism>
<reference evidence="2" key="1">
    <citation type="submission" date="2022-07" db="EMBL/GenBank/DDBJ databases">
        <title>Phylogenomic reconstructions and comparative analyses of Kickxellomycotina fungi.</title>
        <authorList>
            <person name="Reynolds N.K."/>
            <person name="Stajich J.E."/>
            <person name="Barry K."/>
            <person name="Grigoriev I.V."/>
            <person name="Crous P."/>
            <person name="Smith M.E."/>
        </authorList>
    </citation>
    <scope>NUCLEOTIDE SEQUENCE</scope>
    <source>
        <strain evidence="2">BCRC 34381</strain>
    </source>
</reference>
<feature type="compositionally biased region" description="Acidic residues" evidence="1">
    <location>
        <begin position="61"/>
        <end position="80"/>
    </location>
</feature>
<accession>A0A9W7Y837</accession>
<proteinExistence type="predicted"/>
<dbReference type="EMBL" id="JANBOI010001907">
    <property type="protein sequence ID" value="KAJ1725913.1"/>
    <property type="molecule type" value="Genomic_DNA"/>
</dbReference>
<evidence type="ECO:0000313" key="3">
    <source>
        <dbReference type="Proteomes" id="UP001143981"/>
    </source>
</evidence>
<evidence type="ECO:0000313" key="2">
    <source>
        <dbReference type="EMBL" id="KAJ1725913.1"/>
    </source>
</evidence>
<feature type="compositionally biased region" description="Low complexity" evidence="1">
    <location>
        <begin position="153"/>
        <end position="163"/>
    </location>
</feature>
<feature type="region of interest" description="Disordered" evidence="1">
    <location>
        <begin position="725"/>
        <end position="774"/>
    </location>
</feature>
<name>A0A9W7Y837_9FUNG</name>
<feature type="non-terminal residue" evidence="2">
    <location>
        <position position="784"/>
    </location>
</feature>
<feature type="region of interest" description="Disordered" evidence="1">
    <location>
        <begin position="22"/>
        <end position="95"/>
    </location>
</feature>
<feature type="region of interest" description="Disordered" evidence="1">
    <location>
        <begin position="149"/>
        <end position="204"/>
    </location>
</feature>
<comment type="caution">
    <text evidence="2">The sequence shown here is derived from an EMBL/GenBank/DDBJ whole genome shotgun (WGS) entry which is preliminary data.</text>
</comment>
<gene>
    <name evidence="2" type="ORF">LPJ61_005554</name>
</gene>
<protein>
    <submittedName>
        <fullName evidence="2">Uncharacterized protein</fullName>
    </submittedName>
</protein>
<keyword evidence="3" id="KW-1185">Reference proteome</keyword>
<dbReference type="Proteomes" id="UP001143981">
    <property type="component" value="Unassembled WGS sequence"/>
</dbReference>